<feature type="chain" id="PRO_5040979497" evidence="2">
    <location>
        <begin position="24"/>
        <end position="384"/>
    </location>
</feature>
<accession>A0A9X3NB53</accession>
<evidence type="ECO:0000313" key="3">
    <source>
        <dbReference type="EMBL" id="MDA0179457.1"/>
    </source>
</evidence>
<dbReference type="Proteomes" id="UP001147653">
    <property type="component" value="Unassembled WGS sequence"/>
</dbReference>
<proteinExistence type="predicted"/>
<reference evidence="3" key="1">
    <citation type="submission" date="2022-10" db="EMBL/GenBank/DDBJ databases">
        <title>The WGS of Solirubrobacter phytolaccae KCTC 29190.</title>
        <authorList>
            <person name="Jiang Z."/>
        </authorList>
    </citation>
    <scope>NUCLEOTIDE SEQUENCE</scope>
    <source>
        <strain evidence="3">KCTC 29190</strain>
    </source>
</reference>
<gene>
    <name evidence="3" type="ORF">OJ997_04050</name>
</gene>
<name>A0A9X3NB53_9ACTN</name>
<feature type="transmembrane region" description="Helical" evidence="1">
    <location>
        <begin position="169"/>
        <end position="190"/>
    </location>
</feature>
<evidence type="ECO:0000313" key="4">
    <source>
        <dbReference type="Proteomes" id="UP001147653"/>
    </source>
</evidence>
<feature type="transmembrane region" description="Helical" evidence="1">
    <location>
        <begin position="202"/>
        <end position="226"/>
    </location>
</feature>
<comment type="caution">
    <text evidence="3">The sequence shown here is derived from an EMBL/GenBank/DDBJ whole genome shotgun (WGS) entry which is preliminary data.</text>
</comment>
<dbReference type="AlphaFoldDB" id="A0A9X3NB53"/>
<keyword evidence="1" id="KW-1133">Transmembrane helix</keyword>
<sequence length="384" mass="39467">MLRAACAVLAAVVMVCAAPAAHAQTKVTIADREPAVSPADGSYTVSVTLTNVTEDDLPVTAISPADGCGVTLTGSPVDAASTGTVKLTFDRGCAAADLELVTLQAGGQSIELAPKYPAAETTDWDELRGFAWAFLGSAGLMLLLGLYCWRVPWVQLAGLPDTWKFGDSLVTNVTLLGGTLTAVVGSADVVKAFLGPDADKSIALITVGAAVSAAIIALGAVVLFTFRWNGNFTLFGLLAAAAVTLAGAGGELAIITRSARELTLGGWEGRIETIAYALAVLLVLYSLRSLKEAIDQGLTEAAPVKLSGEIVAAAVIVAATSDKPIDARELLAAIRAVRDKPEVGADAVAPEPSGGTLFRRFVRWLWSAGKPAPNVAVTDKAALL</sequence>
<keyword evidence="1" id="KW-0472">Membrane</keyword>
<organism evidence="3 4">
    <name type="scientific">Solirubrobacter phytolaccae</name>
    <dbReference type="NCBI Taxonomy" id="1404360"/>
    <lineage>
        <taxon>Bacteria</taxon>
        <taxon>Bacillati</taxon>
        <taxon>Actinomycetota</taxon>
        <taxon>Thermoleophilia</taxon>
        <taxon>Solirubrobacterales</taxon>
        <taxon>Solirubrobacteraceae</taxon>
        <taxon>Solirubrobacter</taxon>
    </lineage>
</organism>
<dbReference type="RefSeq" id="WP_270023736.1">
    <property type="nucleotide sequence ID" value="NZ_JAPDDP010000005.1"/>
</dbReference>
<keyword evidence="2" id="KW-0732">Signal</keyword>
<dbReference type="EMBL" id="JAPDDP010000005">
    <property type="protein sequence ID" value="MDA0179457.1"/>
    <property type="molecule type" value="Genomic_DNA"/>
</dbReference>
<keyword evidence="1" id="KW-0812">Transmembrane</keyword>
<feature type="transmembrane region" description="Helical" evidence="1">
    <location>
        <begin position="130"/>
        <end position="149"/>
    </location>
</feature>
<feature type="signal peptide" evidence="2">
    <location>
        <begin position="1"/>
        <end position="23"/>
    </location>
</feature>
<protein>
    <submittedName>
        <fullName evidence="3">Uncharacterized protein</fullName>
    </submittedName>
</protein>
<evidence type="ECO:0000256" key="1">
    <source>
        <dbReference type="SAM" id="Phobius"/>
    </source>
</evidence>
<evidence type="ECO:0000256" key="2">
    <source>
        <dbReference type="SAM" id="SignalP"/>
    </source>
</evidence>
<keyword evidence="4" id="KW-1185">Reference proteome</keyword>
<feature type="transmembrane region" description="Helical" evidence="1">
    <location>
        <begin position="233"/>
        <end position="255"/>
    </location>
</feature>